<name>A0A397W1H7_9GLOM</name>
<keyword evidence="2" id="KW-1185">Reference proteome</keyword>
<evidence type="ECO:0000313" key="2">
    <source>
        <dbReference type="Proteomes" id="UP000266673"/>
    </source>
</evidence>
<proteinExistence type="predicted"/>
<accession>A0A397W1H7</accession>
<organism evidence="1 2">
    <name type="scientific">Gigaspora rosea</name>
    <dbReference type="NCBI Taxonomy" id="44941"/>
    <lineage>
        <taxon>Eukaryota</taxon>
        <taxon>Fungi</taxon>
        <taxon>Fungi incertae sedis</taxon>
        <taxon>Mucoromycota</taxon>
        <taxon>Glomeromycotina</taxon>
        <taxon>Glomeromycetes</taxon>
        <taxon>Diversisporales</taxon>
        <taxon>Gigasporaceae</taxon>
        <taxon>Gigaspora</taxon>
    </lineage>
</organism>
<protein>
    <submittedName>
        <fullName evidence="1">Uncharacterized protein</fullName>
    </submittedName>
</protein>
<dbReference type="Proteomes" id="UP000266673">
    <property type="component" value="Unassembled WGS sequence"/>
</dbReference>
<sequence>MRKACTFKYSVGAWHIDWRLVLLLQYFLDKWCNPELKIIKKRYASSTFGFIFKTNMQKILDLTQHLHEISLKKYQKIFQLKIKLFLTKLLETEPIAYSGILWFGLFDLVQILVNRTKEPSTIAICYLITTQSLDTA</sequence>
<dbReference type="AlphaFoldDB" id="A0A397W1H7"/>
<comment type="caution">
    <text evidence="1">The sequence shown here is derived from an EMBL/GenBank/DDBJ whole genome shotgun (WGS) entry which is preliminary data.</text>
</comment>
<evidence type="ECO:0000313" key="1">
    <source>
        <dbReference type="EMBL" id="RIB28595.1"/>
    </source>
</evidence>
<gene>
    <name evidence="1" type="ORF">C2G38_2058972</name>
</gene>
<dbReference type="EMBL" id="QKWP01000061">
    <property type="protein sequence ID" value="RIB28595.1"/>
    <property type="molecule type" value="Genomic_DNA"/>
</dbReference>
<reference evidence="1 2" key="1">
    <citation type="submission" date="2018-06" db="EMBL/GenBank/DDBJ databases">
        <title>Comparative genomics reveals the genomic features of Rhizophagus irregularis, R. cerebriforme, R. diaphanum and Gigaspora rosea, and their symbiotic lifestyle signature.</title>
        <authorList>
            <person name="Morin E."/>
            <person name="San Clemente H."/>
            <person name="Chen E.C.H."/>
            <person name="De La Providencia I."/>
            <person name="Hainaut M."/>
            <person name="Kuo A."/>
            <person name="Kohler A."/>
            <person name="Murat C."/>
            <person name="Tang N."/>
            <person name="Roy S."/>
            <person name="Loubradou J."/>
            <person name="Henrissat B."/>
            <person name="Grigoriev I.V."/>
            <person name="Corradi N."/>
            <person name="Roux C."/>
            <person name="Martin F.M."/>
        </authorList>
    </citation>
    <scope>NUCLEOTIDE SEQUENCE [LARGE SCALE GENOMIC DNA]</scope>
    <source>
        <strain evidence="1 2">DAOM 194757</strain>
    </source>
</reference>
<dbReference type="OrthoDB" id="2323433at2759"/>